<dbReference type="OrthoDB" id="2375124at2"/>
<dbReference type="Pfam" id="PF10057">
    <property type="entry name" value="MpsC"/>
    <property type="match status" value="1"/>
</dbReference>
<reference evidence="2 3" key="1">
    <citation type="submission" date="2017-08" db="EMBL/GenBank/DDBJ databases">
        <title>Complete Genome Sequence of Bacillus kochii Oregon-R-modENCODE STRAIN BDGP4, isolated from Drosophila melanogaster gut.</title>
        <authorList>
            <person name="Wan K.H."/>
            <person name="Yu C."/>
            <person name="Park S."/>
            <person name="Hammonds A.S."/>
            <person name="Booth B.W."/>
            <person name="Celniker S.E."/>
        </authorList>
    </citation>
    <scope>NUCLEOTIDE SEQUENCE [LARGE SCALE GENOMIC DNA]</scope>
    <source>
        <strain evidence="2 3">BDGP4</strain>
        <plasmid evidence="3">pbkbdgp4a</plasmid>
    </source>
</reference>
<organism evidence="2 3">
    <name type="scientific">Cytobacillus kochii</name>
    <dbReference type="NCBI Taxonomy" id="859143"/>
    <lineage>
        <taxon>Bacteria</taxon>
        <taxon>Bacillati</taxon>
        <taxon>Bacillota</taxon>
        <taxon>Bacilli</taxon>
        <taxon>Bacillales</taxon>
        <taxon>Bacillaceae</taxon>
        <taxon>Cytobacillus</taxon>
    </lineage>
</organism>
<protein>
    <recommendedName>
        <fullName evidence="1">Na+-translocating membrane potential-generating system MpsC domain-containing protein</fullName>
    </recommendedName>
</protein>
<gene>
    <name evidence="2" type="ORF">CKF48_23550</name>
</gene>
<evidence type="ECO:0000313" key="3">
    <source>
        <dbReference type="Proteomes" id="UP000215137"/>
    </source>
</evidence>
<geneLocation type="plasmid" evidence="3">
    <name>pbkbdgp4a</name>
</geneLocation>
<keyword evidence="2" id="KW-0614">Plasmid</keyword>
<accession>A0A248TQ12</accession>
<feature type="domain" description="Na+-translocating membrane potential-generating system MpsC" evidence="1">
    <location>
        <begin position="2"/>
        <end position="110"/>
    </location>
</feature>
<proteinExistence type="predicted"/>
<dbReference type="KEGG" id="bko:CKF48_23550"/>
<dbReference type="InterPro" id="IPR018745">
    <property type="entry name" value="MpsC"/>
</dbReference>
<evidence type="ECO:0000259" key="1">
    <source>
        <dbReference type="Pfam" id="PF10057"/>
    </source>
</evidence>
<evidence type="ECO:0000313" key="2">
    <source>
        <dbReference type="EMBL" id="ASV70255.1"/>
    </source>
</evidence>
<keyword evidence="3" id="KW-1185">Reference proteome</keyword>
<dbReference type="Proteomes" id="UP000215137">
    <property type="component" value="Plasmid pBkBDGP4A"/>
</dbReference>
<dbReference type="EMBL" id="CP022984">
    <property type="protein sequence ID" value="ASV70255.1"/>
    <property type="molecule type" value="Genomic_DNA"/>
</dbReference>
<dbReference type="RefSeq" id="WP_095373811.1">
    <property type="nucleotide sequence ID" value="NZ_CP022984.1"/>
</dbReference>
<sequence length="123" mass="14166">MTLEHRFNMIVREIRKECVGSGPREITTRFVGPWAISEMKGNLTKVEKFMIESKKGHQVVHEARTSLVKEIYNDIEMVKKLEELVQAKLVSVFADINIDSDIAMTTYVFNKPIIVNRGDKNQN</sequence>
<name>A0A248TQ12_9BACI</name>
<dbReference type="AlphaFoldDB" id="A0A248TQ12"/>